<reference evidence="2 3" key="1">
    <citation type="submission" date="2017-01" db="EMBL/GenBank/DDBJ databases">
        <title>Whole-Genome Shotgun Sequencing of Two beta-Proteobacterial Species in Search of the Bulgecin Biosynthetic Cluster.</title>
        <authorList>
            <person name="Horsman M.E."/>
            <person name="Marous D.R."/>
            <person name="Li R."/>
            <person name="Oliver R.A."/>
            <person name="Byun B."/>
            <person name="Emrich S.J."/>
            <person name="Boggess B."/>
            <person name="Townsend C.A."/>
            <person name="Mobashery S."/>
        </authorList>
    </citation>
    <scope>NUCLEOTIDE SEQUENCE [LARGE SCALE GENOMIC DNA]</scope>
    <source>
        <strain evidence="2 3">ATCC 31433</strain>
    </source>
</reference>
<protein>
    <recommendedName>
        <fullName evidence="1">ParB-like N-terminal domain-containing protein</fullName>
    </recommendedName>
</protein>
<dbReference type="EMBL" id="MTZU01000021">
    <property type="protein sequence ID" value="PCE33083.1"/>
    <property type="molecule type" value="Genomic_DNA"/>
</dbReference>
<proteinExistence type="predicted"/>
<dbReference type="CDD" id="cd16400">
    <property type="entry name" value="ParB_Srx_like_nuclease"/>
    <property type="match status" value="1"/>
</dbReference>
<name>A0A2A4FH84_9BURK</name>
<dbReference type="RefSeq" id="WP_084908777.1">
    <property type="nucleotide sequence ID" value="NZ_CP020738.1"/>
</dbReference>
<dbReference type="InterPro" id="IPR003115">
    <property type="entry name" value="ParB_N"/>
</dbReference>
<dbReference type="Pfam" id="PF02195">
    <property type="entry name" value="ParB_N"/>
    <property type="match status" value="1"/>
</dbReference>
<dbReference type="Gene3D" id="3.90.1530.10">
    <property type="entry name" value="Conserved hypothetical protein from pyrococcus furiosus pfu- 392566-001, ParB domain"/>
    <property type="match status" value="1"/>
</dbReference>
<dbReference type="GeneID" id="69000705"/>
<evidence type="ECO:0000313" key="2">
    <source>
        <dbReference type="EMBL" id="PCE33083.1"/>
    </source>
</evidence>
<evidence type="ECO:0000259" key="1">
    <source>
        <dbReference type="SMART" id="SM00470"/>
    </source>
</evidence>
<dbReference type="InterPro" id="IPR036086">
    <property type="entry name" value="ParB/Sulfiredoxin_sf"/>
</dbReference>
<dbReference type="AlphaFoldDB" id="A0A2A4FH84"/>
<dbReference type="SUPFAM" id="SSF110849">
    <property type="entry name" value="ParB/Sulfiredoxin"/>
    <property type="match status" value="1"/>
</dbReference>
<feature type="domain" description="ParB-like N-terminal" evidence="1">
    <location>
        <begin position="9"/>
        <end position="91"/>
    </location>
</feature>
<sequence>MKLAALPIEFVSTAAILPNEEHDHAHAAELARAMQYSGLWRVPIILERDSFAVMDGHHRLAAAHALGLSRIPALRLEYRQVEVVASRDGFVVTPEEIVARARGGRLYPQKTTRHLFPSPIPNCNISLVLCRGDVMSGC</sequence>
<evidence type="ECO:0000313" key="3">
    <source>
        <dbReference type="Proteomes" id="UP000217994"/>
    </source>
</evidence>
<comment type="caution">
    <text evidence="2">The sequence shown here is derived from an EMBL/GenBank/DDBJ whole genome shotgun (WGS) entry which is preliminary data.</text>
</comment>
<accession>A0A2A4FH84</accession>
<dbReference type="SMART" id="SM00470">
    <property type="entry name" value="ParB"/>
    <property type="match status" value="1"/>
</dbReference>
<organism evidence="2 3">
    <name type="scientific">Burkholderia ubonensis subsp. mesacidophila</name>
    <dbReference type="NCBI Taxonomy" id="265293"/>
    <lineage>
        <taxon>Bacteria</taxon>
        <taxon>Pseudomonadati</taxon>
        <taxon>Pseudomonadota</taxon>
        <taxon>Betaproteobacteria</taxon>
        <taxon>Burkholderiales</taxon>
        <taxon>Burkholderiaceae</taxon>
        <taxon>Burkholderia</taxon>
        <taxon>Burkholderia cepacia complex</taxon>
    </lineage>
</organism>
<dbReference type="Proteomes" id="UP000217994">
    <property type="component" value="Unassembled WGS sequence"/>
</dbReference>
<gene>
    <name evidence="2" type="ORF">BZL54_06985</name>
</gene>